<evidence type="ECO:0000313" key="2">
    <source>
        <dbReference type="Proteomes" id="UP000219335"/>
    </source>
</evidence>
<accession>A0A286A2A4</accession>
<sequence>MTKKPNDFRQMTADTVGKDLLGALVQEIRLLPDVWPKLPKKKQDDVIDRLRKRVEENVNMAVFTLAAQDRTVVAGSLDQITIKDGVKAVIKFSIKSPNLDGLYEAASDGSDVLVVVAGVKEHTGGMNEIQGEDDQRGMDLGHEYNKNDGGGMDEPIEGEVLGLPEKVITEEDKAKAWDDGYEAAGEGKTQADCPIIDAELVTEWVRGFKAWHEENPVNDETESSDDKDAA</sequence>
<evidence type="ECO:0000313" key="1">
    <source>
        <dbReference type="EMBL" id="SOD16025.1"/>
    </source>
</evidence>
<dbReference type="EMBL" id="OCMU01000001">
    <property type="protein sequence ID" value="SOD16025.1"/>
    <property type="molecule type" value="Genomic_DNA"/>
</dbReference>
<organism evidence="1 2">
    <name type="scientific">Nitrosomonas ureae</name>
    <dbReference type="NCBI Taxonomy" id="44577"/>
    <lineage>
        <taxon>Bacteria</taxon>
        <taxon>Pseudomonadati</taxon>
        <taxon>Pseudomonadota</taxon>
        <taxon>Betaproteobacteria</taxon>
        <taxon>Nitrosomonadales</taxon>
        <taxon>Nitrosomonadaceae</taxon>
        <taxon>Nitrosomonas</taxon>
    </lineage>
</organism>
<name>A0A286A2A4_9PROT</name>
<dbReference type="Proteomes" id="UP000219335">
    <property type="component" value="Unassembled WGS sequence"/>
</dbReference>
<evidence type="ECO:0008006" key="3">
    <source>
        <dbReference type="Google" id="ProtNLM"/>
    </source>
</evidence>
<reference evidence="1 2" key="1">
    <citation type="submission" date="2017-09" db="EMBL/GenBank/DDBJ databases">
        <authorList>
            <person name="Ehlers B."/>
            <person name="Leendertz F.H."/>
        </authorList>
    </citation>
    <scope>NUCLEOTIDE SEQUENCE [LARGE SCALE GENOMIC DNA]</scope>
    <source>
        <strain evidence="1 2">Nm42</strain>
    </source>
</reference>
<gene>
    <name evidence="1" type="ORF">SAMN06297164_0196</name>
</gene>
<proteinExistence type="predicted"/>
<dbReference type="RefSeq" id="WP_097103551.1">
    <property type="nucleotide sequence ID" value="NZ_OCMU01000001.1"/>
</dbReference>
<dbReference type="AlphaFoldDB" id="A0A286A2A4"/>
<protein>
    <recommendedName>
        <fullName evidence="3">Ribosome modulation factor</fullName>
    </recommendedName>
</protein>